<gene>
    <name evidence="2" type="ORF">EZV76_01765</name>
</gene>
<reference evidence="2 3" key="1">
    <citation type="submission" date="2019-03" db="EMBL/GenBank/DDBJ databases">
        <title>Muricauda SCR12 sp.nov, a marine bacterium isolated from Pacific Ocean:the Okinawa trough.</title>
        <authorList>
            <person name="Liu L."/>
        </authorList>
    </citation>
    <scope>NUCLEOTIDE SEQUENCE [LARGE SCALE GENOMIC DNA]</scope>
    <source>
        <strain evidence="2 3">SCR12</strain>
    </source>
</reference>
<dbReference type="OrthoDB" id="9806233at2"/>
<organism evidence="2 3">
    <name type="scientific">Flagellimonas alvinocaridis</name>
    <dbReference type="NCBI Taxonomy" id="2530200"/>
    <lineage>
        <taxon>Bacteria</taxon>
        <taxon>Pseudomonadati</taxon>
        <taxon>Bacteroidota</taxon>
        <taxon>Flavobacteriia</taxon>
        <taxon>Flavobacteriales</taxon>
        <taxon>Flavobacteriaceae</taxon>
        <taxon>Flagellimonas</taxon>
    </lineage>
</organism>
<dbReference type="Gene3D" id="2.60.120.560">
    <property type="entry name" value="Exo-inulinase, domain 1"/>
    <property type="match status" value="1"/>
</dbReference>
<evidence type="ECO:0000313" key="3">
    <source>
        <dbReference type="Proteomes" id="UP000310406"/>
    </source>
</evidence>
<dbReference type="AlphaFoldDB" id="A0A4S8RZU9"/>
<keyword evidence="3" id="KW-1185">Reference proteome</keyword>
<name>A0A4S8RZU9_9FLAO</name>
<dbReference type="EMBL" id="SNTZ01000001">
    <property type="protein sequence ID" value="THV61079.1"/>
    <property type="molecule type" value="Genomic_DNA"/>
</dbReference>
<dbReference type="PROSITE" id="PS51257">
    <property type="entry name" value="PROKAR_LIPOPROTEIN"/>
    <property type="match status" value="1"/>
</dbReference>
<sequence>MKRLALLAVLIAAFSCKEKAKENATEEVAKEEKQVVEEPTWTVLFDGSSFDGWHVYNGGEIGEPWKLEDGAMVYYPPKERKKGEVYDIVTDKDYTNFVLSLEWKISEGGNSGIFYGVFEDGKFGAPYATGPEIQVLDDERHPDAKNGTTHQAGALYDMIAPSEKAVKPAGEWNQVELTINHETNQGQVVLNGKKVVEFPVHGPKWDEMVSNSKFNGWEGFGAYQTGKIGLQDHGNIVSFRNIKIKEL</sequence>
<evidence type="ECO:0000313" key="2">
    <source>
        <dbReference type="EMBL" id="THV61079.1"/>
    </source>
</evidence>
<accession>A0A4S8RZU9</accession>
<evidence type="ECO:0000259" key="1">
    <source>
        <dbReference type="Pfam" id="PF06439"/>
    </source>
</evidence>
<protein>
    <submittedName>
        <fullName evidence="2">DUF1080 domain-containing protein</fullName>
    </submittedName>
</protein>
<dbReference type="Pfam" id="PF06439">
    <property type="entry name" value="3keto-disac_hyd"/>
    <property type="match status" value="1"/>
</dbReference>
<dbReference type="RefSeq" id="WP_136564866.1">
    <property type="nucleotide sequence ID" value="NZ_SNTZ01000001.1"/>
</dbReference>
<feature type="domain" description="3-keto-alpha-glucoside-1,2-lyase/3-keto-2-hydroxy-glucal hydratase" evidence="1">
    <location>
        <begin position="40"/>
        <end position="245"/>
    </location>
</feature>
<dbReference type="InterPro" id="IPR010496">
    <property type="entry name" value="AL/BT2_dom"/>
</dbReference>
<proteinExistence type="predicted"/>
<dbReference type="Proteomes" id="UP000310406">
    <property type="component" value="Unassembled WGS sequence"/>
</dbReference>
<comment type="caution">
    <text evidence="2">The sequence shown here is derived from an EMBL/GenBank/DDBJ whole genome shotgun (WGS) entry which is preliminary data.</text>
</comment>
<dbReference type="GO" id="GO:0016787">
    <property type="term" value="F:hydrolase activity"/>
    <property type="evidence" value="ECO:0007669"/>
    <property type="project" value="InterPro"/>
</dbReference>